<name>A0A9N9N5D2_9GLOM</name>
<comment type="caution">
    <text evidence="2">The sequence shown here is derived from an EMBL/GenBank/DDBJ whole genome shotgun (WGS) entry which is preliminary data.</text>
</comment>
<evidence type="ECO:0000313" key="3">
    <source>
        <dbReference type="Proteomes" id="UP000789831"/>
    </source>
</evidence>
<accession>A0A9N9N5D2</accession>
<reference evidence="2" key="1">
    <citation type="submission" date="2021-06" db="EMBL/GenBank/DDBJ databases">
        <authorList>
            <person name="Kallberg Y."/>
            <person name="Tangrot J."/>
            <person name="Rosling A."/>
        </authorList>
    </citation>
    <scope>NUCLEOTIDE SEQUENCE</scope>
    <source>
        <strain evidence="2">MT106</strain>
    </source>
</reference>
<feature type="compositionally biased region" description="Basic and acidic residues" evidence="1">
    <location>
        <begin position="33"/>
        <end position="44"/>
    </location>
</feature>
<proteinExistence type="predicted"/>
<sequence>MYENPDVGIGKSKDDGRMNSGEGEGSGGDQNIEEFKDREPNFID</sequence>
<organism evidence="2 3">
    <name type="scientific">Ambispora gerdemannii</name>
    <dbReference type="NCBI Taxonomy" id="144530"/>
    <lineage>
        <taxon>Eukaryota</taxon>
        <taxon>Fungi</taxon>
        <taxon>Fungi incertae sedis</taxon>
        <taxon>Mucoromycota</taxon>
        <taxon>Glomeromycotina</taxon>
        <taxon>Glomeromycetes</taxon>
        <taxon>Archaeosporales</taxon>
        <taxon>Ambisporaceae</taxon>
        <taxon>Ambispora</taxon>
    </lineage>
</organism>
<feature type="non-terminal residue" evidence="2">
    <location>
        <position position="44"/>
    </location>
</feature>
<dbReference type="EMBL" id="CAJVPL010018618">
    <property type="protein sequence ID" value="CAG8702506.1"/>
    <property type="molecule type" value="Genomic_DNA"/>
</dbReference>
<evidence type="ECO:0000256" key="1">
    <source>
        <dbReference type="SAM" id="MobiDB-lite"/>
    </source>
</evidence>
<feature type="region of interest" description="Disordered" evidence="1">
    <location>
        <begin position="1"/>
        <end position="44"/>
    </location>
</feature>
<evidence type="ECO:0000313" key="2">
    <source>
        <dbReference type="EMBL" id="CAG8702506.1"/>
    </source>
</evidence>
<gene>
    <name evidence="2" type="ORF">AGERDE_LOCUS13580</name>
</gene>
<keyword evidence="3" id="KW-1185">Reference proteome</keyword>
<dbReference type="Proteomes" id="UP000789831">
    <property type="component" value="Unassembled WGS sequence"/>
</dbReference>
<dbReference type="AlphaFoldDB" id="A0A9N9N5D2"/>
<protein>
    <submittedName>
        <fullName evidence="2">310_t:CDS:1</fullName>
    </submittedName>
</protein>